<comment type="caution">
    <text evidence="4">The sequence shown here is derived from an EMBL/GenBank/DDBJ whole genome shotgun (WGS) entry which is preliminary data.</text>
</comment>
<dbReference type="RefSeq" id="WP_345372554.1">
    <property type="nucleotide sequence ID" value="NZ_BAABJX010000039.1"/>
</dbReference>
<accession>A0ABP9DCF4</accession>
<name>A0ABP9DCF4_9BACT</name>
<dbReference type="NCBIfam" id="TIGR04183">
    <property type="entry name" value="Por_Secre_tail"/>
    <property type="match status" value="1"/>
</dbReference>
<organism evidence="4 5">
    <name type="scientific">Algivirga pacifica</name>
    <dbReference type="NCBI Taxonomy" id="1162670"/>
    <lineage>
        <taxon>Bacteria</taxon>
        <taxon>Pseudomonadati</taxon>
        <taxon>Bacteroidota</taxon>
        <taxon>Cytophagia</taxon>
        <taxon>Cytophagales</taxon>
        <taxon>Flammeovirgaceae</taxon>
        <taxon>Algivirga</taxon>
    </lineage>
</organism>
<gene>
    <name evidence="4" type="ORF">GCM10023331_26460</name>
</gene>
<evidence type="ECO:0000313" key="4">
    <source>
        <dbReference type="EMBL" id="GAA4840009.1"/>
    </source>
</evidence>
<evidence type="ECO:0000256" key="2">
    <source>
        <dbReference type="SAM" id="SignalP"/>
    </source>
</evidence>
<dbReference type="Gene3D" id="3.40.50.200">
    <property type="entry name" value="Peptidase S8/S53 domain"/>
    <property type="match status" value="1"/>
</dbReference>
<feature type="chain" id="PRO_5047006790" description="Peptidase S8/S53 domain-containing protein" evidence="2">
    <location>
        <begin position="22"/>
        <end position="901"/>
    </location>
</feature>
<protein>
    <recommendedName>
        <fullName evidence="3">Peptidase S8/S53 domain-containing protein</fullName>
    </recommendedName>
</protein>
<reference evidence="5" key="1">
    <citation type="journal article" date="2019" name="Int. J. Syst. Evol. Microbiol.">
        <title>The Global Catalogue of Microorganisms (GCM) 10K type strain sequencing project: providing services to taxonomists for standard genome sequencing and annotation.</title>
        <authorList>
            <consortium name="The Broad Institute Genomics Platform"/>
            <consortium name="The Broad Institute Genome Sequencing Center for Infectious Disease"/>
            <person name="Wu L."/>
            <person name="Ma J."/>
        </authorList>
    </citation>
    <scope>NUCLEOTIDE SEQUENCE [LARGE SCALE GENOMIC DNA]</scope>
    <source>
        <strain evidence="5">JCM 18326</strain>
    </source>
</reference>
<evidence type="ECO:0000259" key="3">
    <source>
        <dbReference type="Pfam" id="PF00082"/>
    </source>
</evidence>
<dbReference type="EMBL" id="BAABJX010000039">
    <property type="protein sequence ID" value="GAA4840009.1"/>
    <property type="molecule type" value="Genomic_DNA"/>
</dbReference>
<dbReference type="InterPro" id="IPR008979">
    <property type="entry name" value="Galactose-bd-like_sf"/>
</dbReference>
<comment type="similarity">
    <text evidence="1">Belongs to the peptidase S8 family.</text>
</comment>
<dbReference type="SUPFAM" id="SSF49785">
    <property type="entry name" value="Galactose-binding domain-like"/>
    <property type="match status" value="1"/>
</dbReference>
<sequence length="901" mass="101099">MRYQYLFFVLAALLLSVYAKAQEPENDRLFLIQSEQVDTLTTGRVLRKLSGNRYLVRDTTFSGKEMSPNRYKLSRKLSQKKKVLEEGWYRLSLKVNTPALLQQDTLCQRHVKVLYTSADGRYMTVEAKRETIEKLEDHIAIDYIDLQTTHRQEEATLRRYNLSINEIANTQAQYGMYGTVVSLKEQAFREEDIDLKGIALLTPLSHSQKTLHATEMATMIAGKGVSSRLGKGISNAKVLSVSYENLFPESITFFEENNIRVQNHSFGTNIENYYGNEAAAYDAHIVAHPEVLHVFSSGNAGLQQLEEMPFAQGPGFGTLTGNFKQAKNILVVGACDSLKVVKSYSSKGPAKDGRIKPELLAYGGEGSSDASAMVSGIASYLQGYAQSYFGHHLRSDLMKALLISTAEDLYTEGPDYYSGYGNVRLRAALESLKEEYWTMGVLEPQAEESWSIQVPDSSSKLTVTLVWNDPAAQPEDYKALVNDLNIRLIHEATGAIYYPWVLNPGQLSEPAHRGVDALNNVEQVSLQYPLEGTYRIAVDGDNIKEAQSFSIAYSLERQDTFEWIYPHINTKLVSGQELSLQWFTTYEKEKGMQLEKSWNEEPWEEVNAMLPVGTSQFNMPIEGEGILRLRARIGEHEYETASIIVTSPIAINTTLNCEDKFTLRWNTVNGAAGYQLYQEGIKDTLLSATDTIITLSKASYENPYYAVAPVLQQGAEGRRSDTQDYRQQGVGCYLDNFLGKLNEWEQASLQLKINGLAEIDQVIVYKQYGTEQTQLLALDQIESGVIDILDQKLRPGVSRYFATVTLMDATTFYSDTVNIPFTNATTTLLYPNPVTDAYINILQPTTGSELLLYTLEGILLLRQPLYGKENIVDLQGVPSGLLLYRIVQEDQVLKQGKLVVN</sequence>
<dbReference type="InterPro" id="IPR051048">
    <property type="entry name" value="Peptidase_S8/S53_subtilisin"/>
</dbReference>
<evidence type="ECO:0000313" key="5">
    <source>
        <dbReference type="Proteomes" id="UP001500298"/>
    </source>
</evidence>
<dbReference type="Gene3D" id="2.60.120.380">
    <property type="match status" value="1"/>
</dbReference>
<keyword evidence="5" id="KW-1185">Reference proteome</keyword>
<proteinExistence type="inferred from homology"/>
<dbReference type="SUPFAM" id="SSF52743">
    <property type="entry name" value="Subtilisin-like"/>
    <property type="match status" value="1"/>
</dbReference>
<evidence type="ECO:0000256" key="1">
    <source>
        <dbReference type="ARBA" id="ARBA00011073"/>
    </source>
</evidence>
<dbReference type="PANTHER" id="PTHR43399:SF4">
    <property type="entry name" value="CELL WALL-ASSOCIATED PROTEASE"/>
    <property type="match status" value="1"/>
</dbReference>
<dbReference type="InterPro" id="IPR026444">
    <property type="entry name" value="Secre_tail"/>
</dbReference>
<dbReference type="Pfam" id="PF00082">
    <property type="entry name" value="Peptidase_S8"/>
    <property type="match status" value="1"/>
</dbReference>
<dbReference type="InterPro" id="IPR036852">
    <property type="entry name" value="Peptidase_S8/S53_dom_sf"/>
</dbReference>
<dbReference type="PANTHER" id="PTHR43399">
    <property type="entry name" value="SUBTILISIN-RELATED"/>
    <property type="match status" value="1"/>
</dbReference>
<dbReference type="Proteomes" id="UP001500298">
    <property type="component" value="Unassembled WGS sequence"/>
</dbReference>
<dbReference type="InterPro" id="IPR000209">
    <property type="entry name" value="Peptidase_S8/S53_dom"/>
</dbReference>
<feature type="signal peptide" evidence="2">
    <location>
        <begin position="1"/>
        <end position="21"/>
    </location>
</feature>
<feature type="domain" description="Peptidase S8/S53" evidence="3">
    <location>
        <begin position="207"/>
        <end position="421"/>
    </location>
</feature>
<keyword evidence="2" id="KW-0732">Signal</keyword>